<accession>A0A0D2JFL7</accession>
<protein>
    <submittedName>
        <fullName evidence="7">Rhinocladiella mackenziei CBS 650.93 unplaced genomic scaffold supercont1.2, whole genome shotgun sequence</fullName>
    </submittedName>
</protein>
<name>A0A0D2JFL7_9EURO</name>
<feature type="domain" description="FYVE-type" evidence="6">
    <location>
        <begin position="172"/>
        <end position="284"/>
    </location>
</feature>
<dbReference type="InterPro" id="IPR017455">
    <property type="entry name" value="Znf_FYVE-rel"/>
</dbReference>
<evidence type="ECO:0000256" key="5">
    <source>
        <dbReference type="SAM" id="MobiDB-lite"/>
    </source>
</evidence>
<dbReference type="EMBL" id="KN847476">
    <property type="protein sequence ID" value="KIX08060.1"/>
    <property type="molecule type" value="Genomic_DNA"/>
</dbReference>
<feature type="compositionally biased region" description="Low complexity" evidence="5">
    <location>
        <begin position="1"/>
        <end position="15"/>
    </location>
</feature>
<keyword evidence="1" id="KW-0479">Metal-binding</keyword>
<dbReference type="InterPro" id="IPR013083">
    <property type="entry name" value="Znf_RING/FYVE/PHD"/>
</dbReference>
<dbReference type="GO" id="GO:0008270">
    <property type="term" value="F:zinc ion binding"/>
    <property type="evidence" value="ECO:0007669"/>
    <property type="project" value="UniProtKB-KW"/>
</dbReference>
<keyword evidence="2 4" id="KW-0863">Zinc-finger</keyword>
<feature type="compositionally biased region" description="Basic and acidic residues" evidence="5">
    <location>
        <begin position="88"/>
        <end position="113"/>
    </location>
</feature>
<dbReference type="Pfam" id="PF01363">
    <property type="entry name" value="FYVE"/>
    <property type="match status" value="1"/>
</dbReference>
<proteinExistence type="predicted"/>
<evidence type="ECO:0000256" key="3">
    <source>
        <dbReference type="ARBA" id="ARBA00022833"/>
    </source>
</evidence>
<dbReference type="InterPro" id="IPR052113">
    <property type="entry name" value="FYVE-type_Zinc_Finger"/>
</dbReference>
<evidence type="ECO:0000256" key="2">
    <source>
        <dbReference type="ARBA" id="ARBA00022771"/>
    </source>
</evidence>
<dbReference type="PROSITE" id="PS50178">
    <property type="entry name" value="ZF_FYVE"/>
    <property type="match status" value="1"/>
</dbReference>
<feature type="region of interest" description="Disordered" evidence="5">
    <location>
        <begin position="1"/>
        <end position="160"/>
    </location>
</feature>
<keyword evidence="3" id="KW-0862">Zinc</keyword>
<dbReference type="SMART" id="SM00064">
    <property type="entry name" value="FYVE"/>
    <property type="match status" value="1"/>
</dbReference>
<dbReference type="PANTHER" id="PTHR39490">
    <property type="entry name" value="ARRESTIN DOMAIN-CONTAINING PROTEIN D"/>
    <property type="match status" value="1"/>
</dbReference>
<evidence type="ECO:0000313" key="8">
    <source>
        <dbReference type="Proteomes" id="UP000053617"/>
    </source>
</evidence>
<feature type="region of interest" description="Disordered" evidence="5">
    <location>
        <begin position="284"/>
        <end position="321"/>
    </location>
</feature>
<dbReference type="GeneID" id="25290786"/>
<sequence>MSSSDSISSRSSFESDAATTSGRTSTQRPLPPPPPRRAGSSHSGQMLAAILRDRPLPLPTADQTTEERRQSILALDRKRRLTNPTTYDEARRRTINDGFQERRYTHDAYRRDGPSSPPARGHASSDPNRPLPEIVDLTDSSPPLPQTPRDNRLSRTSSNGSRRYVVPRWQPDSEVSECPICKRPFTWMFRRHHCRKCGRVVCNDCSPHRITIPRPFIVRPPGLDITASPSDTTARCYDAADLTEDDDENNPFQDPSTSYPYIADSHLEGGEKVRLCNPCVPDPQPDPLPNYPPPNDDFPTHEGPWSTATAQRPGGVHTGEPYQGLGRYRADIGEISVMSTILLLTFYPWVFREIPLIATIIARVGLFNPAIAILETMVCLGLDRIAGKCHQPATVDKSYLPRLTLDNSLAHQEITSHRKAGEPLVCHAPPIPEVASLEMSLPTTFESIILSGCHMIFLTPEPIDILALYLTWLSLLLDPGCTRETSVQSAVEYYLLEVPMAMKQPGRCTL</sequence>
<dbReference type="PANTHER" id="PTHR39490:SF8">
    <property type="entry name" value="ZINC FINGER FYVE DOMAIN-CONTAINING PROTEIN 21"/>
    <property type="match status" value="1"/>
</dbReference>
<evidence type="ECO:0000256" key="1">
    <source>
        <dbReference type="ARBA" id="ARBA00022723"/>
    </source>
</evidence>
<dbReference type="InterPro" id="IPR000306">
    <property type="entry name" value="Znf_FYVE"/>
</dbReference>
<dbReference type="SUPFAM" id="SSF57903">
    <property type="entry name" value="FYVE/PHD zinc finger"/>
    <property type="match status" value="1"/>
</dbReference>
<evidence type="ECO:0000256" key="4">
    <source>
        <dbReference type="PROSITE-ProRule" id="PRU00091"/>
    </source>
</evidence>
<organism evidence="7 8">
    <name type="scientific">Rhinocladiella mackenziei CBS 650.93</name>
    <dbReference type="NCBI Taxonomy" id="1442369"/>
    <lineage>
        <taxon>Eukaryota</taxon>
        <taxon>Fungi</taxon>
        <taxon>Dikarya</taxon>
        <taxon>Ascomycota</taxon>
        <taxon>Pezizomycotina</taxon>
        <taxon>Eurotiomycetes</taxon>
        <taxon>Chaetothyriomycetidae</taxon>
        <taxon>Chaetothyriales</taxon>
        <taxon>Herpotrichiellaceae</taxon>
        <taxon>Rhinocladiella</taxon>
    </lineage>
</organism>
<keyword evidence="8" id="KW-1185">Reference proteome</keyword>
<dbReference type="AlphaFoldDB" id="A0A0D2JFL7"/>
<gene>
    <name evidence="7" type="ORF">Z518_02715</name>
</gene>
<feature type="compositionally biased region" description="Polar residues" evidence="5">
    <location>
        <begin position="17"/>
        <end position="27"/>
    </location>
</feature>
<dbReference type="STRING" id="1442369.A0A0D2JFL7"/>
<reference evidence="7 8" key="1">
    <citation type="submission" date="2015-01" db="EMBL/GenBank/DDBJ databases">
        <title>The Genome Sequence of Rhinocladiella mackenzie CBS 650.93.</title>
        <authorList>
            <consortium name="The Broad Institute Genomics Platform"/>
            <person name="Cuomo C."/>
            <person name="de Hoog S."/>
            <person name="Gorbushina A."/>
            <person name="Stielow B."/>
            <person name="Teixiera M."/>
            <person name="Abouelleil A."/>
            <person name="Chapman S.B."/>
            <person name="Priest M."/>
            <person name="Young S.K."/>
            <person name="Wortman J."/>
            <person name="Nusbaum C."/>
            <person name="Birren B."/>
        </authorList>
    </citation>
    <scope>NUCLEOTIDE SEQUENCE [LARGE SCALE GENOMIC DNA]</scope>
    <source>
        <strain evidence="7 8">CBS 650.93</strain>
    </source>
</reference>
<feature type="compositionally biased region" description="Pro residues" evidence="5">
    <location>
        <begin position="284"/>
        <end position="296"/>
    </location>
</feature>
<dbReference type="Proteomes" id="UP000053617">
    <property type="component" value="Unassembled WGS sequence"/>
</dbReference>
<dbReference type="OrthoDB" id="660555at2759"/>
<dbReference type="RefSeq" id="XP_013275196.1">
    <property type="nucleotide sequence ID" value="XM_013419742.1"/>
</dbReference>
<dbReference type="Gene3D" id="3.30.40.10">
    <property type="entry name" value="Zinc/RING finger domain, C3HC4 (zinc finger)"/>
    <property type="match status" value="1"/>
</dbReference>
<dbReference type="VEuPathDB" id="FungiDB:Z518_02715"/>
<evidence type="ECO:0000259" key="6">
    <source>
        <dbReference type="PROSITE" id="PS50178"/>
    </source>
</evidence>
<dbReference type="HOGENOM" id="CLU_534357_0_0_1"/>
<dbReference type="InterPro" id="IPR011011">
    <property type="entry name" value="Znf_FYVE_PHD"/>
</dbReference>
<evidence type="ECO:0000313" key="7">
    <source>
        <dbReference type="EMBL" id="KIX08060.1"/>
    </source>
</evidence>